<evidence type="ECO:0000313" key="1">
    <source>
        <dbReference type="EMBL" id="PHJ20625.1"/>
    </source>
</evidence>
<dbReference type="RefSeq" id="XP_067922312.1">
    <property type="nucleotide sequence ID" value="XM_068065705.1"/>
</dbReference>
<dbReference type="AlphaFoldDB" id="A0A2C6KX54"/>
<dbReference type="EMBL" id="MIGC01002671">
    <property type="protein sequence ID" value="PHJ20625.1"/>
    <property type="molecule type" value="Genomic_DNA"/>
</dbReference>
<feature type="non-terminal residue" evidence="1">
    <location>
        <position position="1"/>
    </location>
</feature>
<protein>
    <submittedName>
        <fullName evidence="1">Uncharacterized protein</fullName>
    </submittedName>
</protein>
<name>A0A2C6KX54_9APIC</name>
<evidence type="ECO:0000313" key="2">
    <source>
        <dbReference type="Proteomes" id="UP000221165"/>
    </source>
</evidence>
<sequence length="134" mass="15289">VAPDSSFSGQRPQIFTVFLCTESDGNFQNKGIVYANSNRSRFLCRVPTVLCDRSRSLNVLPAEFYGLSSFLLTECLHFRTLSKKETRKSFRIDCFLPLSFGSPIFWDFQLSPSCVCGVSFDVQRYKVSECLEVR</sequence>
<dbReference type="GeneID" id="94428916"/>
<reference evidence="1 2" key="1">
    <citation type="journal article" date="2017" name="Int. J. Parasitol.">
        <title>The genome of the protozoan parasite Cystoisospora suis and a reverse vaccinology approach to identify vaccine candidates.</title>
        <authorList>
            <person name="Palmieri N."/>
            <person name="Shrestha A."/>
            <person name="Ruttkowski B."/>
            <person name="Beck T."/>
            <person name="Vogl C."/>
            <person name="Tomley F."/>
            <person name="Blake D.P."/>
            <person name="Joachim A."/>
        </authorList>
    </citation>
    <scope>NUCLEOTIDE SEQUENCE [LARGE SCALE GENOMIC DNA]</scope>
    <source>
        <strain evidence="1 2">Wien I</strain>
    </source>
</reference>
<accession>A0A2C6KX54</accession>
<organism evidence="1 2">
    <name type="scientific">Cystoisospora suis</name>
    <dbReference type="NCBI Taxonomy" id="483139"/>
    <lineage>
        <taxon>Eukaryota</taxon>
        <taxon>Sar</taxon>
        <taxon>Alveolata</taxon>
        <taxon>Apicomplexa</taxon>
        <taxon>Conoidasida</taxon>
        <taxon>Coccidia</taxon>
        <taxon>Eucoccidiorida</taxon>
        <taxon>Eimeriorina</taxon>
        <taxon>Sarcocystidae</taxon>
        <taxon>Cystoisospora</taxon>
    </lineage>
</organism>
<dbReference type="VEuPathDB" id="ToxoDB:CSUI_005530"/>
<dbReference type="Proteomes" id="UP000221165">
    <property type="component" value="Unassembled WGS sequence"/>
</dbReference>
<comment type="caution">
    <text evidence="1">The sequence shown here is derived from an EMBL/GenBank/DDBJ whole genome shotgun (WGS) entry which is preliminary data.</text>
</comment>
<proteinExistence type="predicted"/>
<keyword evidence="2" id="KW-1185">Reference proteome</keyword>
<gene>
    <name evidence="1" type="ORF">CSUI_005530</name>
</gene>